<feature type="transmembrane region" description="Helical" evidence="7">
    <location>
        <begin position="184"/>
        <end position="206"/>
    </location>
</feature>
<name>A0A1Q2CKY8_9ACTN</name>
<keyword evidence="10" id="KW-1185">Reference proteome</keyword>
<feature type="transmembrane region" description="Helical" evidence="7">
    <location>
        <begin position="113"/>
        <end position="131"/>
    </location>
</feature>
<evidence type="ECO:0000256" key="4">
    <source>
        <dbReference type="ARBA" id="ARBA00022692"/>
    </source>
</evidence>
<dbReference type="KEGG" id="tes:BW730_03730"/>
<evidence type="ECO:0000313" key="10">
    <source>
        <dbReference type="Proteomes" id="UP000188145"/>
    </source>
</evidence>
<keyword evidence="4 7" id="KW-0812">Transmembrane</keyword>
<dbReference type="Proteomes" id="UP000188145">
    <property type="component" value="Chromosome"/>
</dbReference>
<gene>
    <name evidence="9" type="ORF">BW730_03730</name>
</gene>
<dbReference type="InterPro" id="IPR050901">
    <property type="entry name" value="BP-dep_ABC_trans_perm"/>
</dbReference>
<evidence type="ECO:0000313" key="9">
    <source>
        <dbReference type="EMBL" id="AQP46769.1"/>
    </source>
</evidence>
<dbReference type="Pfam" id="PF00528">
    <property type="entry name" value="BPD_transp_1"/>
    <property type="match status" value="1"/>
</dbReference>
<organism evidence="9 10">
    <name type="scientific">Tessaracoccus aquimaris</name>
    <dbReference type="NCBI Taxonomy" id="1332264"/>
    <lineage>
        <taxon>Bacteria</taxon>
        <taxon>Bacillati</taxon>
        <taxon>Actinomycetota</taxon>
        <taxon>Actinomycetes</taxon>
        <taxon>Propionibacteriales</taxon>
        <taxon>Propionibacteriaceae</taxon>
        <taxon>Tessaracoccus</taxon>
    </lineage>
</organism>
<dbReference type="STRING" id="1332264.BW730_03730"/>
<dbReference type="SUPFAM" id="SSF161098">
    <property type="entry name" value="MetI-like"/>
    <property type="match status" value="1"/>
</dbReference>
<accession>A0A1Q2CKY8</accession>
<evidence type="ECO:0000256" key="2">
    <source>
        <dbReference type="ARBA" id="ARBA00022448"/>
    </source>
</evidence>
<dbReference type="InterPro" id="IPR035906">
    <property type="entry name" value="MetI-like_sf"/>
</dbReference>
<dbReference type="PROSITE" id="PS50928">
    <property type="entry name" value="ABC_TM1"/>
    <property type="match status" value="1"/>
</dbReference>
<comment type="similarity">
    <text evidence="7">Belongs to the binding-protein-dependent transport system permease family.</text>
</comment>
<protein>
    <submittedName>
        <fullName evidence="9">Sugar ABC transporter permease</fullName>
    </submittedName>
</protein>
<dbReference type="GO" id="GO:0055085">
    <property type="term" value="P:transmembrane transport"/>
    <property type="evidence" value="ECO:0007669"/>
    <property type="project" value="InterPro"/>
</dbReference>
<dbReference type="PANTHER" id="PTHR32243">
    <property type="entry name" value="MALTOSE TRANSPORT SYSTEM PERMEASE-RELATED"/>
    <property type="match status" value="1"/>
</dbReference>
<sequence>MKKSEPAEGRGTSSKLAGVVVVVYGLVCLLPLLWMIASSFKTSIDINDPSKALVFTPTLENYVKVLAQENFLFFMFNSAVVALVSTGLALLVGVPAAYAIARFKMRHTSSLILFSRVVPHITLLVPWYYIFAKLGLVGTYPSLILSHMFIAVPLVVWIMIGIFEVIPVELEEAAQVDGLTPIRAFLKVILPLGMPGIATASVLSLIFSWNNFVFALVLSGMETRTLPVAIFNFVGYASIDWGALMAACVTITLPMLVLAMVGNRYVVAGLTAGAVKG</sequence>
<feature type="transmembrane region" description="Helical" evidence="7">
    <location>
        <begin position="143"/>
        <end position="163"/>
    </location>
</feature>
<comment type="subcellular location">
    <subcellularLocation>
        <location evidence="1 7">Cell membrane</location>
        <topology evidence="1 7">Multi-pass membrane protein</topology>
    </subcellularLocation>
</comment>
<dbReference type="GO" id="GO:0005886">
    <property type="term" value="C:plasma membrane"/>
    <property type="evidence" value="ECO:0007669"/>
    <property type="project" value="UniProtKB-SubCell"/>
</dbReference>
<evidence type="ECO:0000259" key="8">
    <source>
        <dbReference type="PROSITE" id="PS50928"/>
    </source>
</evidence>
<dbReference type="CDD" id="cd06261">
    <property type="entry name" value="TM_PBP2"/>
    <property type="match status" value="1"/>
</dbReference>
<reference evidence="10" key="1">
    <citation type="submission" date="2017-02" db="EMBL/GenBank/DDBJ databases">
        <title>Tessaracoccus aquaemaris sp. nov., isolated from the intestine of a Korean rockfish, Sebastes schlegelii, in a marine aquaculture pond.</title>
        <authorList>
            <person name="Tak E.J."/>
            <person name="Bae J.-W."/>
        </authorList>
    </citation>
    <scope>NUCLEOTIDE SEQUENCE [LARGE SCALE GENOMIC DNA]</scope>
    <source>
        <strain evidence="10">NSG39</strain>
    </source>
</reference>
<dbReference type="AlphaFoldDB" id="A0A1Q2CKY8"/>
<dbReference type="InterPro" id="IPR000515">
    <property type="entry name" value="MetI-like"/>
</dbReference>
<dbReference type="OrthoDB" id="9794684at2"/>
<proteinExistence type="inferred from homology"/>
<dbReference type="Gene3D" id="1.10.3720.10">
    <property type="entry name" value="MetI-like"/>
    <property type="match status" value="1"/>
</dbReference>
<evidence type="ECO:0000256" key="6">
    <source>
        <dbReference type="ARBA" id="ARBA00023136"/>
    </source>
</evidence>
<keyword evidence="5 7" id="KW-1133">Transmembrane helix</keyword>
<evidence type="ECO:0000256" key="3">
    <source>
        <dbReference type="ARBA" id="ARBA00022475"/>
    </source>
</evidence>
<evidence type="ECO:0000256" key="1">
    <source>
        <dbReference type="ARBA" id="ARBA00004651"/>
    </source>
</evidence>
<feature type="transmembrane region" description="Helical" evidence="7">
    <location>
        <begin position="241"/>
        <end position="261"/>
    </location>
</feature>
<keyword evidence="3" id="KW-1003">Cell membrane</keyword>
<dbReference type="PANTHER" id="PTHR32243:SF18">
    <property type="entry name" value="INNER MEMBRANE ABC TRANSPORTER PERMEASE PROTEIN YCJP"/>
    <property type="match status" value="1"/>
</dbReference>
<feature type="transmembrane region" description="Helical" evidence="7">
    <location>
        <begin position="16"/>
        <end position="37"/>
    </location>
</feature>
<evidence type="ECO:0000256" key="5">
    <source>
        <dbReference type="ARBA" id="ARBA00022989"/>
    </source>
</evidence>
<dbReference type="EMBL" id="CP019606">
    <property type="protein sequence ID" value="AQP46769.1"/>
    <property type="molecule type" value="Genomic_DNA"/>
</dbReference>
<feature type="domain" description="ABC transmembrane type-1" evidence="8">
    <location>
        <begin position="75"/>
        <end position="262"/>
    </location>
</feature>
<keyword evidence="2 7" id="KW-0813">Transport</keyword>
<feature type="transmembrane region" description="Helical" evidence="7">
    <location>
        <begin position="71"/>
        <end position="101"/>
    </location>
</feature>
<dbReference type="RefSeq" id="WP_077685077.1">
    <property type="nucleotide sequence ID" value="NZ_CP019606.1"/>
</dbReference>
<evidence type="ECO:0000256" key="7">
    <source>
        <dbReference type="RuleBase" id="RU363032"/>
    </source>
</evidence>
<keyword evidence="6 7" id="KW-0472">Membrane</keyword>